<keyword evidence="1" id="KW-0805">Transcription regulation</keyword>
<dbReference type="Proteomes" id="UP000190774">
    <property type="component" value="Unassembled WGS sequence"/>
</dbReference>
<evidence type="ECO:0000313" key="5">
    <source>
        <dbReference type="EMBL" id="SKA89089.1"/>
    </source>
</evidence>
<evidence type="ECO:0000259" key="4">
    <source>
        <dbReference type="PROSITE" id="PS50987"/>
    </source>
</evidence>
<dbReference type="PRINTS" id="PR00778">
    <property type="entry name" value="HTHARSR"/>
</dbReference>
<name>A0A1T4XHR6_9BACT</name>
<dbReference type="Pfam" id="PF01022">
    <property type="entry name" value="HTH_5"/>
    <property type="match status" value="1"/>
</dbReference>
<dbReference type="RefSeq" id="WP_078812735.1">
    <property type="nucleotide sequence ID" value="NZ_FUYE01000004.1"/>
</dbReference>
<dbReference type="NCBIfam" id="NF033789">
    <property type="entry name" value="repress_SdpR"/>
    <property type="match status" value="1"/>
</dbReference>
<dbReference type="SMART" id="SM00418">
    <property type="entry name" value="HTH_ARSR"/>
    <property type="match status" value="1"/>
</dbReference>
<dbReference type="PANTHER" id="PTHR33154">
    <property type="entry name" value="TRANSCRIPTIONAL REGULATOR, ARSR FAMILY"/>
    <property type="match status" value="1"/>
</dbReference>
<dbReference type="PANTHER" id="PTHR33154:SF33">
    <property type="entry name" value="TRANSCRIPTIONAL REPRESSOR SDPR"/>
    <property type="match status" value="1"/>
</dbReference>
<accession>A0A1T4XHR6</accession>
<dbReference type="InterPro" id="IPR036388">
    <property type="entry name" value="WH-like_DNA-bd_sf"/>
</dbReference>
<evidence type="ECO:0000256" key="1">
    <source>
        <dbReference type="ARBA" id="ARBA00023015"/>
    </source>
</evidence>
<protein>
    <submittedName>
        <fullName evidence="5">DNA-binding transcriptional regulator, ArsR family</fullName>
    </submittedName>
</protein>
<dbReference type="Gene3D" id="1.10.10.10">
    <property type="entry name" value="Winged helix-like DNA-binding domain superfamily/Winged helix DNA-binding domain"/>
    <property type="match status" value="1"/>
</dbReference>
<dbReference type="OrthoDB" id="9799175at2"/>
<keyword evidence="2 5" id="KW-0238">DNA-binding</keyword>
<reference evidence="6" key="1">
    <citation type="submission" date="2017-02" db="EMBL/GenBank/DDBJ databases">
        <authorList>
            <person name="Varghese N."/>
            <person name="Submissions S."/>
        </authorList>
    </citation>
    <scope>NUCLEOTIDE SEQUENCE [LARGE SCALE GENOMIC DNA]</scope>
    <source>
        <strain evidence="6">ATCC 700200</strain>
    </source>
</reference>
<dbReference type="InterPro" id="IPR001845">
    <property type="entry name" value="HTH_ArsR_DNA-bd_dom"/>
</dbReference>
<dbReference type="GO" id="GO:0003677">
    <property type="term" value="F:DNA binding"/>
    <property type="evidence" value="ECO:0007669"/>
    <property type="project" value="UniProtKB-KW"/>
</dbReference>
<dbReference type="InterPro" id="IPR051081">
    <property type="entry name" value="HTH_MetalResp_TranReg"/>
</dbReference>
<dbReference type="InterPro" id="IPR036390">
    <property type="entry name" value="WH_DNA-bd_sf"/>
</dbReference>
<dbReference type="PROSITE" id="PS50987">
    <property type="entry name" value="HTH_ARSR_2"/>
    <property type="match status" value="1"/>
</dbReference>
<organism evidence="5 6">
    <name type="scientific">Prosthecobacter debontii</name>
    <dbReference type="NCBI Taxonomy" id="48467"/>
    <lineage>
        <taxon>Bacteria</taxon>
        <taxon>Pseudomonadati</taxon>
        <taxon>Verrucomicrobiota</taxon>
        <taxon>Verrucomicrobiia</taxon>
        <taxon>Verrucomicrobiales</taxon>
        <taxon>Verrucomicrobiaceae</taxon>
        <taxon>Prosthecobacter</taxon>
    </lineage>
</organism>
<keyword evidence="6" id="KW-1185">Reference proteome</keyword>
<dbReference type="CDD" id="cd00090">
    <property type="entry name" value="HTH_ARSR"/>
    <property type="match status" value="1"/>
</dbReference>
<evidence type="ECO:0000256" key="2">
    <source>
        <dbReference type="ARBA" id="ARBA00023125"/>
    </source>
</evidence>
<dbReference type="EMBL" id="FUYE01000004">
    <property type="protein sequence ID" value="SKA89089.1"/>
    <property type="molecule type" value="Genomic_DNA"/>
</dbReference>
<dbReference type="STRING" id="48467.SAMN02745166_01535"/>
<dbReference type="AlphaFoldDB" id="A0A1T4XHR6"/>
<feature type="domain" description="HTH arsR-type" evidence="4">
    <location>
        <begin position="1"/>
        <end position="87"/>
    </location>
</feature>
<dbReference type="GO" id="GO:0003700">
    <property type="term" value="F:DNA-binding transcription factor activity"/>
    <property type="evidence" value="ECO:0007669"/>
    <property type="project" value="InterPro"/>
</dbReference>
<dbReference type="InterPro" id="IPR011991">
    <property type="entry name" value="ArsR-like_HTH"/>
</dbReference>
<dbReference type="InterPro" id="IPR047796">
    <property type="entry name" value="SdpR-like_repress"/>
</dbReference>
<dbReference type="NCBIfam" id="NF033788">
    <property type="entry name" value="HTH_metalloreg"/>
    <property type="match status" value="1"/>
</dbReference>
<evidence type="ECO:0000313" key="6">
    <source>
        <dbReference type="Proteomes" id="UP000190774"/>
    </source>
</evidence>
<proteinExistence type="predicted"/>
<dbReference type="SUPFAM" id="SSF46785">
    <property type="entry name" value="Winged helix' DNA-binding domain"/>
    <property type="match status" value="1"/>
</dbReference>
<keyword evidence="3" id="KW-0804">Transcription</keyword>
<sequence length="106" mass="12047">MNQLFKALNDPTRRQILELLKRGSLTAGEIAEACEVGKPTVSHHLDLLRQAELIEEERQGQFRRYHLNTSVVEDVMVWLRTLVETPRVAAKKAAAIKRLSPRTSNS</sequence>
<gene>
    <name evidence="5" type="ORF">SAMN02745166_01535</name>
</gene>
<evidence type="ECO:0000256" key="3">
    <source>
        <dbReference type="ARBA" id="ARBA00023163"/>
    </source>
</evidence>